<feature type="transmembrane region" description="Helical" evidence="5">
    <location>
        <begin position="121"/>
        <end position="143"/>
    </location>
</feature>
<keyword evidence="2 5" id="KW-0812">Transmembrane</keyword>
<evidence type="ECO:0000256" key="5">
    <source>
        <dbReference type="SAM" id="Phobius"/>
    </source>
</evidence>
<comment type="subcellular location">
    <subcellularLocation>
        <location evidence="1">Membrane</location>
    </subcellularLocation>
</comment>
<dbReference type="EMBL" id="CP041659">
    <property type="protein sequence ID" value="QDP18577.1"/>
    <property type="molecule type" value="Genomic_DNA"/>
</dbReference>
<dbReference type="Gene3D" id="1.20.120.550">
    <property type="entry name" value="Membrane associated eicosanoid/glutathione metabolism-like domain"/>
    <property type="match status" value="1"/>
</dbReference>
<sequence>MNYSPLLVPIVALVLWTLVIMAWMAVTRFSAFKQMGISLGNVPPGSRGASLEGKAPDQAMWKSHNYTHLLEQPTLFYAITLTLAMIGMDSPLNVWLAWGYVILRIIHSLIQCTVNVVRYRFLMFLLSSACLIALTVCAALTVVHDMLGG</sequence>
<feature type="transmembrane region" description="Helical" evidence="5">
    <location>
        <begin position="6"/>
        <end position="26"/>
    </location>
</feature>
<dbReference type="OrthoDB" id="5516290at2"/>
<evidence type="ECO:0000256" key="3">
    <source>
        <dbReference type="ARBA" id="ARBA00022989"/>
    </source>
</evidence>
<keyword evidence="7" id="KW-1185">Reference proteome</keyword>
<dbReference type="KEGG" id="sxa:FMM02_00530"/>
<keyword evidence="4 5" id="KW-0472">Membrane</keyword>
<dbReference type="Proteomes" id="UP000321857">
    <property type="component" value="Chromosome"/>
</dbReference>
<evidence type="ECO:0000313" key="7">
    <source>
        <dbReference type="Proteomes" id="UP000321857"/>
    </source>
</evidence>
<dbReference type="Pfam" id="PF01124">
    <property type="entry name" value="MAPEG"/>
    <property type="match status" value="1"/>
</dbReference>
<dbReference type="GO" id="GO:0016020">
    <property type="term" value="C:membrane"/>
    <property type="evidence" value="ECO:0007669"/>
    <property type="project" value="UniProtKB-SubCell"/>
</dbReference>
<dbReference type="InterPro" id="IPR023352">
    <property type="entry name" value="MAPEG-like_dom_sf"/>
</dbReference>
<evidence type="ECO:0000256" key="2">
    <source>
        <dbReference type="ARBA" id="ARBA00022692"/>
    </source>
</evidence>
<dbReference type="SUPFAM" id="SSF161084">
    <property type="entry name" value="MAPEG domain-like"/>
    <property type="match status" value="1"/>
</dbReference>
<name>A0A516INX8_9SPHN</name>
<dbReference type="InterPro" id="IPR001129">
    <property type="entry name" value="Membr-assoc_MAPEG"/>
</dbReference>
<keyword evidence="3 5" id="KW-1133">Transmembrane helix</keyword>
<reference evidence="6 7" key="1">
    <citation type="submission" date="2019-07" db="EMBL/GenBank/DDBJ databases">
        <title>Sphingomonas AE3 Genome sequencing and assembly.</title>
        <authorList>
            <person name="Kim H."/>
        </authorList>
    </citation>
    <scope>NUCLEOTIDE SEQUENCE [LARGE SCALE GENOMIC DNA]</scope>
    <source>
        <strain evidence="6 7">AE3</strain>
    </source>
</reference>
<gene>
    <name evidence="6" type="ORF">FMM02_00530</name>
</gene>
<evidence type="ECO:0000256" key="1">
    <source>
        <dbReference type="ARBA" id="ARBA00004370"/>
    </source>
</evidence>
<proteinExistence type="predicted"/>
<organism evidence="6 7">
    <name type="scientific">Sphingomonas xanthus</name>
    <dbReference type="NCBI Taxonomy" id="2594473"/>
    <lineage>
        <taxon>Bacteria</taxon>
        <taxon>Pseudomonadati</taxon>
        <taxon>Pseudomonadota</taxon>
        <taxon>Alphaproteobacteria</taxon>
        <taxon>Sphingomonadales</taxon>
        <taxon>Sphingomonadaceae</taxon>
        <taxon>Sphingomonas</taxon>
    </lineage>
</organism>
<dbReference type="AlphaFoldDB" id="A0A516INX8"/>
<protein>
    <submittedName>
        <fullName evidence="6">MAPEG family protein</fullName>
    </submittedName>
</protein>
<evidence type="ECO:0000313" key="6">
    <source>
        <dbReference type="EMBL" id="QDP18577.1"/>
    </source>
</evidence>
<feature type="transmembrane region" description="Helical" evidence="5">
    <location>
        <begin position="69"/>
        <end position="88"/>
    </location>
</feature>
<dbReference type="RefSeq" id="WP_147493040.1">
    <property type="nucleotide sequence ID" value="NZ_CP041659.1"/>
</dbReference>
<accession>A0A516INX8</accession>
<evidence type="ECO:0000256" key="4">
    <source>
        <dbReference type="ARBA" id="ARBA00023136"/>
    </source>
</evidence>